<gene>
    <name evidence="1" type="ORF">MYCOZU2_01140</name>
    <name evidence="2" type="ORF">QRB35_08540</name>
</gene>
<reference evidence="2" key="2">
    <citation type="submission" date="2023-06" db="EMBL/GenBank/DDBJ databases">
        <title>Itaconate inhibition of nontuberculous mycobacteria.</title>
        <authorList>
            <person name="Breen P."/>
            <person name="Zimbric M."/>
            <person name="Caverly L."/>
        </authorList>
    </citation>
    <scope>NUCLEOTIDE SEQUENCE</scope>
    <source>
        <strain evidence="2">FLAC1071</strain>
    </source>
</reference>
<dbReference type="EMBL" id="JASZZX010000004">
    <property type="protein sequence ID" value="MDM3926073.1"/>
    <property type="molecule type" value="Genomic_DNA"/>
</dbReference>
<dbReference type="EMBL" id="CP015267">
    <property type="protein sequence ID" value="ASL13581.1"/>
    <property type="molecule type" value="Genomic_DNA"/>
</dbReference>
<name>A0A220XQ79_MYCIT</name>
<organism evidence="1 3">
    <name type="scientific">Mycobacterium intracellulare subsp. chimaera</name>
    <dbReference type="NCBI Taxonomy" id="222805"/>
    <lineage>
        <taxon>Bacteria</taxon>
        <taxon>Bacillati</taxon>
        <taxon>Actinomycetota</taxon>
        <taxon>Actinomycetes</taxon>
        <taxon>Mycobacteriales</taxon>
        <taxon>Mycobacteriaceae</taxon>
        <taxon>Mycobacterium</taxon>
        <taxon>Mycobacterium avium complex (MAC)</taxon>
    </lineage>
</organism>
<evidence type="ECO:0000313" key="1">
    <source>
        <dbReference type="EMBL" id="ASL13581.1"/>
    </source>
</evidence>
<protein>
    <submittedName>
        <fullName evidence="1">Uncharacterized protein</fullName>
    </submittedName>
</protein>
<sequence length="84" mass="8766">MVRTPPIAGLSWLPNWPGRNRNTELADDLPGRAGSPADLTAVTIADGAESAVADIECADLGDARRARDGVAAIISLKIVIDICQ</sequence>
<reference evidence="2" key="3">
    <citation type="submission" date="2023-06" db="EMBL/GenBank/DDBJ databases">
        <authorList>
            <person name="Spilker T."/>
        </authorList>
    </citation>
    <scope>NUCLEOTIDE SEQUENCE</scope>
    <source>
        <strain evidence="2">FLAC1071</strain>
    </source>
</reference>
<evidence type="ECO:0000313" key="2">
    <source>
        <dbReference type="EMBL" id="MDM3926073.1"/>
    </source>
</evidence>
<keyword evidence="4" id="KW-1185">Reference proteome</keyword>
<evidence type="ECO:0000313" key="4">
    <source>
        <dbReference type="Proteomes" id="UP001529272"/>
    </source>
</evidence>
<evidence type="ECO:0000313" key="3">
    <source>
        <dbReference type="Proteomes" id="UP000198286"/>
    </source>
</evidence>
<proteinExistence type="predicted"/>
<accession>A0A220XQ79</accession>
<dbReference type="AlphaFoldDB" id="A0A220XQ79"/>
<dbReference type="RefSeq" id="WP_139315496.1">
    <property type="nucleotide sequence ID" value="NZ_CP012885.2"/>
</dbReference>
<dbReference type="Proteomes" id="UP000198286">
    <property type="component" value="Chromosome"/>
</dbReference>
<dbReference type="Proteomes" id="UP001529272">
    <property type="component" value="Unassembled WGS sequence"/>
</dbReference>
<reference evidence="1 3" key="1">
    <citation type="journal article" date="2017" name="Lancet Infect. Dis.">
        <title>Global outbreak of severe Mycobacterium chimaera disease after cardiac surgery: a molecular epidemiological study.</title>
        <authorList>
            <person name="van Ingen J."/>
            <person name="Kohl T."/>
            <person name="Kranzer K."/>
            <person name="Hasse B."/>
            <person name="Keller P."/>
            <person name="Szafranska A."/>
            <person name="Hillemann D."/>
            <person name="Chand M."/>
            <person name="Schreiber P."/>
            <person name="Sommerstein R."/>
            <person name="Berger C."/>
            <person name="Genoni M."/>
            <person name="Ruegg C."/>
            <person name="Troillet N."/>
            <person name="Widmer A.F."/>
            <person name="Becker S.L."/>
            <person name="Herrmann M."/>
            <person name="Eckmanns T."/>
            <person name="Haller S."/>
            <person name="Hoeller C."/>
            <person name="Debast S.B."/>
            <person name="Wolfhagen M.J."/>
            <person name="Hopman J."/>
            <person name="Kluytmans J."/>
            <person name="Langelaar M."/>
            <person name="Notermans D.W."/>
            <person name="ten Oever J."/>
            <person name="van den Barselaar P."/>
            <person name="Vonk A.B.A."/>
            <person name="Vos M.C."/>
            <person name="Ahmed N."/>
            <person name="Brown T."/>
            <person name="Crook D."/>
            <person name="Lamagni T."/>
            <person name="Phin N."/>
            <person name="Smith E.G."/>
            <person name="Zambon M."/>
            <person name="Serr A."/>
            <person name="Goetting T."/>
            <person name="Ebner W."/>
            <person name="Thuermer A."/>
            <person name="Utpatel C."/>
            <person name="Sproer C."/>
            <person name="Bunk B."/>
            <person name="Nubel U."/>
            <person name="Bloemberg G."/>
            <person name="Bottger E."/>
            <person name="Niemann S."/>
            <person name="Wagner D."/>
            <person name="Sax H."/>
        </authorList>
    </citation>
    <scope>NUCLEOTIDE SEQUENCE [LARGE SCALE GENOMIC DNA]</scope>
    <source>
        <strain evidence="1 3">ZUERICH-2</strain>
    </source>
</reference>